<dbReference type="GO" id="GO:0106274">
    <property type="term" value="F:NAD+-protein-arginine ADP-ribosyltransferase activity"/>
    <property type="evidence" value="ECO:0007669"/>
    <property type="project" value="UniProtKB-EC"/>
</dbReference>
<dbReference type="Proteomes" id="UP000663862">
    <property type="component" value="Unassembled WGS sequence"/>
</dbReference>
<dbReference type="CDD" id="cd01650">
    <property type="entry name" value="RT_nLTR_like"/>
    <property type="match status" value="1"/>
</dbReference>
<dbReference type="PROSITE" id="PS50878">
    <property type="entry name" value="RT_POL"/>
    <property type="match status" value="1"/>
</dbReference>
<evidence type="ECO:0000256" key="4">
    <source>
        <dbReference type="ARBA" id="ARBA00022695"/>
    </source>
</evidence>
<dbReference type="PROSITE" id="PS51996">
    <property type="entry name" value="TR_MART"/>
    <property type="match status" value="1"/>
</dbReference>
<reference evidence="9" key="1">
    <citation type="submission" date="2021-02" db="EMBL/GenBank/DDBJ databases">
        <authorList>
            <person name="Nowell W R."/>
        </authorList>
    </citation>
    <scope>NUCLEOTIDE SEQUENCE</scope>
</reference>
<dbReference type="SMART" id="SM00028">
    <property type="entry name" value="TPR"/>
    <property type="match status" value="4"/>
</dbReference>
<evidence type="ECO:0000256" key="1">
    <source>
        <dbReference type="ARBA" id="ARBA00009558"/>
    </source>
</evidence>
<evidence type="ECO:0000256" key="2">
    <source>
        <dbReference type="ARBA" id="ARBA00022676"/>
    </source>
</evidence>
<dbReference type="Pfam" id="PF13424">
    <property type="entry name" value="TPR_12"/>
    <property type="match status" value="2"/>
</dbReference>
<dbReference type="Gene3D" id="3.90.176.10">
    <property type="entry name" value="Toxin ADP-ribosyltransferase, Chain A, domain 1"/>
    <property type="match status" value="1"/>
</dbReference>
<feature type="non-terminal residue" evidence="9">
    <location>
        <position position="1"/>
    </location>
</feature>
<dbReference type="InterPro" id="IPR000477">
    <property type="entry name" value="RT_dom"/>
</dbReference>
<keyword evidence="7" id="KW-0520">NAD</keyword>
<comment type="catalytic activity">
    <reaction evidence="5 7">
        <text>L-arginyl-[protein] + NAD(+) = N(omega)-(ADP-D-ribosyl)-L-arginyl-[protein] + nicotinamide + H(+)</text>
        <dbReference type="Rhea" id="RHEA:19149"/>
        <dbReference type="Rhea" id="RHEA-COMP:10532"/>
        <dbReference type="Rhea" id="RHEA-COMP:15087"/>
        <dbReference type="ChEBI" id="CHEBI:15378"/>
        <dbReference type="ChEBI" id="CHEBI:17154"/>
        <dbReference type="ChEBI" id="CHEBI:29965"/>
        <dbReference type="ChEBI" id="CHEBI:57540"/>
        <dbReference type="ChEBI" id="CHEBI:142554"/>
        <dbReference type="EC" id="2.4.2.31"/>
    </reaction>
</comment>
<evidence type="ECO:0000256" key="7">
    <source>
        <dbReference type="RuleBase" id="RU361228"/>
    </source>
</evidence>
<comment type="caution">
    <text evidence="9">The sequence shown here is derived from an EMBL/GenBank/DDBJ whole genome shotgun (WGS) entry which is preliminary data.</text>
</comment>
<evidence type="ECO:0000259" key="8">
    <source>
        <dbReference type="PROSITE" id="PS50878"/>
    </source>
</evidence>
<dbReference type="Pfam" id="PF01129">
    <property type="entry name" value="ART"/>
    <property type="match status" value="1"/>
</dbReference>
<keyword evidence="3 7" id="KW-0808">Transferase</keyword>
<evidence type="ECO:0000256" key="6">
    <source>
        <dbReference type="PROSITE-ProRule" id="PRU00339"/>
    </source>
</evidence>
<dbReference type="InterPro" id="IPR011990">
    <property type="entry name" value="TPR-like_helical_dom_sf"/>
</dbReference>
<dbReference type="Gene3D" id="1.25.40.10">
    <property type="entry name" value="Tetratricopeptide repeat domain"/>
    <property type="match status" value="2"/>
</dbReference>
<keyword evidence="7" id="KW-0521">NADP</keyword>
<accession>A0A820YET6</accession>
<dbReference type="InterPro" id="IPR019734">
    <property type="entry name" value="TPR_rpt"/>
</dbReference>
<evidence type="ECO:0000313" key="10">
    <source>
        <dbReference type="Proteomes" id="UP000663862"/>
    </source>
</evidence>
<organism evidence="9 10">
    <name type="scientific">Rotaria socialis</name>
    <dbReference type="NCBI Taxonomy" id="392032"/>
    <lineage>
        <taxon>Eukaryota</taxon>
        <taxon>Metazoa</taxon>
        <taxon>Spiralia</taxon>
        <taxon>Gnathifera</taxon>
        <taxon>Rotifera</taxon>
        <taxon>Eurotatoria</taxon>
        <taxon>Bdelloidea</taxon>
        <taxon>Philodinida</taxon>
        <taxon>Philodinidae</taxon>
        <taxon>Rotaria</taxon>
    </lineage>
</organism>
<dbReference type="PROSITE" id="PS50293">
    <property type="entry name" value="TPR_REGION"/>
    <property type="match status" value="1"/>
</dbReference>
<dbReference type="PANTHER" id="PTHR19446">
    <property type="entry name" value="REVERSE TRANSCRIPTASES"/>
    <property type="match status" value="1"/>
</dbReference>
<feature type="repeat" description="TPR" evidence="6">
    <location>
        <begin position="899"/>
        <end position="932"/>
    </location>
</feature>
<keyword evidence="6" id="KW-0802">TPR repeat</keyword>
<gene>
    <name evidence="9" type="ORF">TSG867_LOCUS24350</name>
</gene>
<feature type="domain" description="Reverse transcriptase" evidence="8">
    <location>
        <begin position="85"/>
        <end position="361"/>
    </location>
</feature>
<dbReference type="EC" id="2.4.2.31" evidence="7"/>
<evidence type="ECO:0000256" key="3">
    <source>
        <dbReference type="ARBA" id="ARBA00022679"/>
    </source>
</evidence>
<evidence type="ECO:0000256" key="5">
    <source>
        <dbReference type="ARBA" id="ARBA00047597"/>
    </source>
</evidence>
<evidence type="ECO:0000313" key="9">
    <source>
        <dbReference type="EMBL" id="CAF4546508.1"/>
    </source>
</evidence>
<comment type="similarity">
    <text evidence="1 7">Belongs to the Arg-specific ADP-ribosyltransferase family.</text>
</comment>
<dbReference type="InterPro" id="IPR043502">
    <property type="entry name" value="DNA/RNA_pol_sf"/>
</dbReference>
<dbReference type="Pfam" id="PF00078">
    <property type="entry name" value="RVT_1"/>
    <property type="match status" value="1"/>
</dbReference>
<dbReference type="SUPFAM" id="SSF48452">
    <property type="entry name" value="TPR-like"/>
    <property type="match status" value="2"/>
</dbReference>
<keyword evidence="4" id="KW-0548">Nucleotidyltransferase</keyword>
<dbReference type="AlphaFoldDB" id="A0A820YET6"/>
<sequence length="1128" mass="129987">NFFEKHFQAPAYDIDNPIHQEAIDSFKQIEYTPRVPLEQISIKEVVDEWMRFKGKKSTDSAGTSAFMLKQLPQEYMALITILFNKCAQKGNFFEASKHAKVICLSKDGLYPAENKLRPISLLPNIGKWYERIIHNRIIKWCEQQNIYVDEQSGFTSNRRLQTRITSLVEDIRLTIAACNRPALAIFIDFLSAFDRMWYPGLINSLTKLEMPLPLIKWISSWLINRSFSVHHGNANSRNINMYVGAPQGSVLAATLFRLHIHFLPSTLKQFTTHLFADDLALVFIGSLEKKFSQNIIDLEIKAKEAMMILEKFADNLILPVNVDKTKSLLIHNIVSPTKPNIEYKNQTIKHVSEFKYLGITITYIKSYETENSRDHKAYVPQLKVYYLQCIEKQKCLLSKQKIYNISLRRLPSIRSGVTVFWIEDSDNSSSWLTNIQAVVANINTRILGYTRLSKCIKYLKQATSYEHVIAIFIVNNSANDNNEVSMLTNDLCRIREYSQIHSILVVSHMNIADGNDMTKMLKNSSNGLGQVLEVFSDCQSMSVRLQQLIDILQEVDDEVHKPFNQRVQSLRDVRQQLGGFIWSCSFKKCSINIIAKVKVTDCPMLFLTMLIFYAVAILMAMNHHSARAKQQMLTELRAHCRGNKRQLEIIDEFNHSYCASDAIFWYTKPCFFYRLVNSALRTGNPLDQYTFRYFLVDMCEYLEMAAAATRALYTTPFRVYRGAQLCRDEVEQLHIGTLVANNGFFSSSLHLDVAQQFIGIDLDTGMSPSHGRSDIRQYSLFKIEVDLAKSPDIIMADVSSESTVPDENEIIFDLGTTFIITDIFYDAEHRIWHIQMTLSSEVAQLHSDYTKYIRKRLTEIEPALLFGNVLADMLSDFKGALSYFHRLLRTLDKDDENRANVYFHLARVYRYVKKYQQAITYYRCAQLLQRRRLPQTNFDYARTLSGLGVIYLETGNPARAISLLQQGTIVKRRVLPEDHLEFAHIANRLAQAYCQEKQYEPAVALLLKTLSFFKRKMPTDHPCEAQSLHMMGVVQHEMGNREQALDYFQRALRIRENLLAKDDPVVGETCYELSVIHAERDEEYALALSFAQRALDIFQSKCSAKDSELQRVVQLIDRLTQKTTSISS</sequence>
<proteinExistence type="inferred from homology"/>
<protein>
    <recommendedName>
        <fullName evidence="7">NAD(P)(+)--arginine ADP-ribosyltransferase</fullName>
        <ecNumber evidence="7">2.4.2.31</ecNumber>
    </recommendedName>
    <alternativeName>
        <fullName evidence="7">Mono(ADP-ribosyl)transferase</fullName>
    </alternativeName>
</protein>
<dbReference type="GO" id="GO:0016779">
    <property type="term" value="F:nucleotidyltransferase activity"/>
    <property type="evidence" value="ECO:0007669"/>
    <property type="project" value="UniProtKB-KW"/>
</dbReference>
<dbReference type="PROSITE" id="PS50005">
    <property type="entry name" value="TPR"/>
    <property type="match status" value="2"/>
</dbReference>
<dbReference type="InterPro" id="IPR000768">
    <property type="entry name" value="ART"/>
</dbReference>
<feature type="repeat" description="TPR" evidence="6">
    <location>
        <begin position="1025"/>
        <end position="1058"/>
    </location>
</feature>
<dbReference type="SUPFAM" id="SSF56672">
    <property type="entry name" value="DNA/RNA polymerases"/>
    <property type="match status" value="1"/>
</dbReference>
<name>A0A820YET6_9BILA</name>
<keyword evidence="2 7" id="KW-0328">Glycosyltransferase</keyword>
<dbReference type="EMBL" id="CAJOBQ010002217">
    <property type="protein sequence ID" value="CAF4546508.1"/>
    <property type="molecule type" value="Genomic_DNA"/>
</dbReference>
<dbReference type="SUPFAM" id="SSF56399">
    <property type="entry name" value="ADP-ribosylation"/>
    <property type="match status" value="1"/>
</dbReference>